<feature type="site" description="Electron transfer via tryptophanyl radical" evidence="9">
    <location>
        <position position="411"/>
    </location>
</feature>
<keyword evidence="5 8" id="KW-0274">FAD</keyword>
<comment type="cofactor">
    <cofactor evidence="1">
        <name>(6R)-5,10-methylene-5,6,7,8-tetrahydrofolate</name>
        <dbReference type="ChEBI" id="CHEBI:15636"/>
    </cofactor>
</comment>
<protein>
    <recommendedName>
        <fullName evidence="3">Deoxyribodipyrimidine photo-lyase</fullName>
        <ecNumber evidence="2">4.1.99.3</ecNumber>
    </recommendedName>
</protein>
<organism evidence="12 13">
    <name type="scientific">Hyphomonas adhaerens</name>
    <dbReference type="NCBI Taxonomy" id="81029"/>
    <lineage>
        <taxon>Bacteria</taxon>
        <taxon>Pseudomonadati</taxon>
        <taxon>Pseudomonadota</taxon>
        <taxon>Alphaproteobacteria</taxon>
        <taxon>Hyphomonadales</taxon>
        <taxon>Hyphomonadaceae</taxon>
        <taxon>Hyphomonas</taxon>
    </lineage>
</organism>
<keyword evidence="4 8" id="KW-0285">Flavoprotein</keyword>
<evidence type="ECO:0000256" key="8">
    <source>
        <dbReference type="PIRSR" id="PIRSR602081-1"/>
    </source>
</evidence>
<reference evidence="12 13" key="1">
    <citation type="journal article" date="2018" name="Nat. Biotechnol.">
        <title>A standardized bacterial taxonomy based on genome phylogeny substantially revises the tree of life.</title>
        <authorList>
            <person name="Parks D.H."/>
            <person name="Chuvochina M."/>
            <person name="Waite D.W."/>
            <person name="Rinke C."/>
            <person name="Skarshewski A."/>
            <person name="Chaumeil P.A."/>
            <person name="Hugenholtz P."/>
        </authorList>
    </citation>
    <scope>NUCLEOTIDE SEQUENCE [LARGE SCALE GENOMIC DNA]</scope>
    <source>
        <strain evidence="12">UBA8733</strain>
    </source>
</reference>
<dbReference type="Proteomes" id="UP000259610">
    <property type="component" value="Unassembled WGS sequence"/>
</dbReference>
<dbReference type="PROSITE" id="PS51645">
    <property type="entry name" value="PHR_CRY_ALPHA_BETA"/>
    <property type="match status" value="1"/>
</dbReference>
<feature type="site" description="Electron transfer via tryptophanyl radical" evidence="9">
    <location>
        <position position="335"/>
    </location>
</feature>
<dbReference type="InterPro" id="IPR036134">
    <property type="entry name" value="Crypto/Photolyase_FAD-like_sf"/>
</dbReference>
<gene>
    <name evidence="12" type="ORF">DCG58_03030</name>
</gene>
<evidence type="ECO:0000256" key="6">
    <source>
        <dbReference type="ARBA" id="ARBA00022991"/>
    </source>
</evidence>
<dbReference type="GO" id="GO:0003904">
    <property type="term" value="F:deoxyribodipyrimidine photo-lyase activity"/>
    <property type="evidence" value="ECO:0007669"/>
    <property type="project" value="UniProtKB-EC"/>
</dbReference>
<sequence>MPDGSKPACGTYVFDTGNIRKNALPASAPPIIVWFREDLRLSDNPALHAAVRQERPIVCLYIHMDGENAGRPLGGASQWWLDKSLKAFSRDIEQLGGQLTVQAGDGSACLDRVIDETGADTVYWNRRYAAAERDADAEIKTHLKDRGIVAESFNARLLVEPWVLKTGSGGFYKVFTPFWKALRACYEAPAALPRPRSLTGPAPETLKIDDLGLHPEKPDWSTGFDAIWSPGETGAFNRLNAFLDGPVEAYPDERDHPGKEDGTSGLSPHLRFGEIGPAQIWRAVTSAMEAGRISEDGGWKFLSEIVWREFSCVLLYYRPDLAEANYNSDFDHMPWRTDEPALKAWQTGQTGYPIVDAGMRQLWETGWMHNRVRMIVASFLTKHLLLHWQNGEAWFWDTLVDADPASNPASWQWTAGSGADAAPYFRVFNPITQGQKFDADGRYVRCWCPEIADLPDKHLHAPWTADEQILSRAGITLGEDYPCPLVDHKSARERALEAYETLKSQRTNA</sequence>
<comment type="caution">
    <text evidence="12">The sequence shown here is derived from an EMBL/GenBank/DDBJ whole genome shotgun (WGS) entry which is preliminary data.</text>
</comment>
<evidence type="ECO:0000256" key="9">
    <source>
        <dbReference type="PIRSR" id="PIRSR602081-2"/>
    </source>
</evidence>
<dbReference type="PROSITE" id="PS00394">
    <property type="entry name" value="DNA_PHOTOLYASES_1_1"/>
    <property type="match status" value="1"/>
</dbReference>
<dbReference type="FunFam" id="1.10.579.10:FF:000003">
    <property type="entry name" value="Deoxyribodipyrimidine photo-lyase"/>
    <property type="match status" value="1"/>
</dbReference>
<feature type="binding site" evidence="8">
    <location>
        <position position="301"/>
    </location>
    <ligand>
        <name>FAD</name>
        <dbReference type="ChEBI" id="CHEBI:57692"/>
    </ligand>
</feature>
<evidence type="ECO:0000256" key="4">
    <source>
        <dbReference type="ARBA" id="ARBA00022630"/>
    </source>
</evidence>
<dbReference type="InterPro" id="IPR005101">
    <property type="entry name" value="Cryptochr/Photolyase_FAD-bd"/>
</dbReference>
<dbReference type="Pfam" id="PF00875">
    <property type="entry name" value="DNA_photolyase"/>
    <property type="match status" value="1"/>
</dbReference>
<dbReference type="PROSITE" id="PS00691">
    <property type="entry name" value="DNA_PHOTOLYASES_1_2"/>
    <property type="match status" value="1"/>
</dbReference>
<keyword evidence="12" id="KW-0456">Lyase</keyword>
<dbReference type="PANTHER" id="PTHR11455:SF9">
    <property type="entry name" value="CRYPTOCHROME CIRCADIAN CLOCK 5 ISOFORM X1"/>
    <property type="match status" value="1"/>
</dbReference>
<evidence type="ECO:0000313" key="12">
    <source>
        <dbReference type="EMBL" id="HAE26110.1"/>
    </source>
</evidence>
<dbReference type="InterPro" id="IPR014729">
    <property type="entry name" value="Rossmann-like_a/b/a_fold"/>
</dbReference>
<dbReference type="RefSeq" id="WP_272986982.1">
    <property type="nucleotide sequence ID" value="NZ_CAJWRG010000112.1"/>
</dbReference>
<evidence type="ECO:0000256" key="7">
    <source>
        <dbReference type="ARBA" id="ARBA00033999"/>
    </source>
</evidence>
<dbReference type="GO" id="GO:0009416">
    <property type="term" value="P:response to light stimulus"/>
    <property type="evidence" value="ECO:0007669"/>
    <property type="project" value="TreeGrafter"/>
</dbReference>
<dbReference type="EMBL" id="DMAN01000062">
    <property type="protein sequence ID" value="HAE26110.1"/>
    <property type="molecule type" value="Genomic_DNA"/>
</dbReference>
<evidence type="ECO:0000256" key="1">
    <source>
        <dbReference type="ARBA" id="ARBA00001932"/>
    </source>
</evidence>
<dbReference type="Gene3D" id="3.40.50.620">
    <property type="entry name" value="HUPs"/>
    <property type="match status" value="1"/>
</dbReference>
<dbReference type="AlphaFoldDB" id="A0A3B9GUI5"/>
<dbReference type="InterPro" id="IPR006050">
    <property type="entry name" value="DNA_photolyase_N"/>
</dbReference>
<dbReference type="InterPro" id="IPR018394">
    <property type="entry name" value="DNA_photolyase_1_CS_C"/>
</dbReference>
<evidence type="ECO:0000256" key="10">
    <source>
        <dbReference type="RuleBase" id="RU004182"/>
    </source>
</evidence>
<comment type="similarity">
    <text evidence="10">Belongs to the DNA photolyase family.</text>
</comment>
<dbReference type="GO" id="GO:0000719">
    <property type="term" value="P:photoreactive repair"/>
    <property type="evidence" value="ECO:0007669"/>
    <property type="project" value="UniProtKB-ARBA"/>
</dbReference>
<name>A0A3B9GUI5_9PROT</name>
<dbReference type="Pfam" id="PF03441">
    <property type="entry name" value="FAD_binding_7"/>
    <property type="match status" value="1"/>
</dbReference>
<feature type="binding site" evidence="8">
    <location>
        <begin position="401"/>
        <end position="403"/>
    </location>
    <ligand>
        <name>FAD</name>
        <dbReference type="ChEBI" id="CHEBI:57692"/>
    </ligand>
</feature>
<dbReference type="PANTHER" id="PTHR11455">
    <property type="entry name" value="CRYPTOCHROME"/>
    <property type="match status" value="1"/>
</dbReference>
<dbReference type="GO" id="GO:0071949">
    <property type="term" value="F:FAD binding"/>
    <property type="evidence" value="ECO:0007669"/>
    <property type="project" value="TreeGrafter"/>
</dbReference>
<evidence type="ECO:0000256" key="3">
    <source>
        <dbReference type="ARBA" id="ARBA00014046"/>
    </source>
</evidence>
<dbReference type="PRINTS" id="PR00147">
    <property type="entry name" value="DNAPHOTLYASE"/>
</dbReference>
<evidence type="ECO:0000313" key="13">
    <source>
        <dbReference type="Proteomes" id="UP000259610"/>
    </source>
</evidence>
<dbReference type="EC" id="4.1.99.3" evidence="2"/>
<evidence type="ECO:0000259" key="11">
    <source>
        <dbReference type="PROSITE" id="PS51645"/>
    </source>
</evidence>
<evidence type="ECO:0000256" key="2">
    <source>
        <dbReference type="ARBA" id="ARBA00013149"/>
    </source>
</evidence>
<dbReference type="GO" id="GO:0003677">
    <property type="term" value="F:DNA binding"/>
    <property type="evidence" value="ECO:0007669"/>
    <property type="project" value="TreeGrafter"/>
</dbReference>
<accession>A0A3B9GUI5</accession>
<feature type="binding site" evidence="8">
    <location>
        <begin position="263"/>
        <end position="267"/>
    </location>
    <ligand>
        <name>FAD</name>
        <dbReference type="ChEBI" id="CHEBI:57692"/>
    </ligand>
</feature>
<feature type="domain" description="Photolyase/cryptochrome alpha/beta" evidence="11">
    <location>
        <begin position="29"/>
        <end position="158"/>
    </location>
</feature>
<comment type="cofactor">
    <cofactor evidence="8">
        <name>FAD</name>
        <dbReference type="ChEBI" id="CHEBI:57692"/>
    </cofactor>
    <text evidence="8">Binds 1 FAD per subunit.</text>
</comment>
<dbReference type="SUPFAM" id="SSF52425">
    <property type="entry name" value="Cryptochrome/photolyase, N-terminal domain"/>
    <property type="match status" value="1"/>
</dbReference>
<proteinExistence type="inferred from homology"/>
<dbReference type="InterPro" id="IPR002081">
    <property type="entry name" value="Cryptochrome/DNA_photolyase_1"/>
</dbReference>
<comment type="catalytic activity">
    <reaction evidence="7">
        <text>cyclobutadipyrimidine (in DNA) = 2 pyrimidine residues (in DNA).</text>
        <dbReference type="EC" id="4.1.99.3"/>
    </reaction>
</comment>
<keyword evidence="6 10" id="KW-0157">Chromophore</keyword>
<dbReference type="InterPro" id="IPR036155">
    <property type="entry name" value="Crypto/Photolyase_N_sf"/>
</dbReference>
<dbReference type="SUPFAM" id="SSF48173">
    <property type="entry name" value="Cryptochrome/photolyase FAD-binding domain"/>
    <property type="match status" value="1"/>
</dbReference>
<evidence type="ECO:0000256" key="5">
    <source>
        <dbReference type="ARBA" id="ARBA00022827"/>
    </source>
</evidence>
<dbReference type="Gene3D" id="1.10.579.10">
    <property type="entry name" value="DNA Cyclobutane Dipyrimidine Photolyase, subunit A, domain 3"/>
    <property type="match status" value="1"/>
</dbReference>
<feature type="binding site" evidence="8">
    <location>
        <position position="250"/>
    </location>
    <ligand>
        <name>FAD</name>
        <dbReference type="ChEBI" id="CHEBI:57692"/>
    </ligand>
</feature>
<feature type="site" description="Electron transfer via tryptophanyl radical" evidence="9">
    <location>
        <position position="388"/>
    </location>
</feature>
<dbReference type="Gene3D" id="1.25.40.80">
    <property type="match status" value="1"/>
</dbReference>